<dbReference type="AlphaFoldDB" id="J8ZQD9"/>
<organism evidence="2 3">
    <name type="scientific">Edhazardia aedis (strain USNM 41457)</name>
    <name type="common">Microsporidian parasite</name>
    <dbReference type="NCBI Taxonomy" id="1003232"/>
    <lineage>
        <taxon>Eukaryota</taxon>
        <taxon>Fungi</taxon>
        <taxon>Fungi incertae sedis</taxon>
        <taxon>Microsporidia</taxon>
        <taxon>Edhazardia</taxon>
    </lineage>
</organism>
<evidence type="ECO:0000256" key="1">
    <source>
        <dbReference type="SAM" id="MobiDB-lite"/>
    </source>
</evidence>
<accession>J8ZQD9</accession>
<feature type="compositionally biased region" description="Polar residues" evidence="1">
    <location>
        <begin position="27"/>
        <end position="54"/>
    </location>
</feature>
<dbReference type="InParanoid" id="J8ZQD9"/>
<protein>
    <submittedName>
        <fullName evidence="2">Uncharacterized protein</fullName>
    </submittedName>
</protein>
<comment type="caution">
    <text evidence="2">The sequence shown here is derived from an EMBL/GenBank/DDBJ whole genome shotgun (WGS) entry which is preliminary data.</text>
</comment>
<proteinExistence type="predicted"/>
<evidence type="ECO:0000313" key="2">
    <source>
        <dbReference type="EMBL" id="EJW01913.1"/>
    </source>
</evidence>
<dbReference type="HOGENOM" id="CLU_2003889_0_0_1"/>
<reference evidence="2 3" key="1">
    <citation type="submission" date="2011-08" db="EMBL/GenBank/DDBJ databases">
        <authorList>
            <person name="Liu Z.J."/>
            <person name="Shi F.L."/>
            <person name="Lu J.Q."/>
            <person name="Li M."/>
            <person name="Wang Z.L."/>
        </authorList>
    </citation>
    <scope>NUCLEOTIDE SEQUENCE [LARGE SCALE GENOMIC DNA]</scope>
    <source>
        <strain evidence="2 3">USNM 41457</strain>
    </source>
</reference>
<dbReference type="VEuPathDB" id="MicrosporidiaDB:EDEG_03615"/>
<name>J8ZQD9_EDHAE</name>
<dbReference type="EMBL" id="AFBI03000103">
    <property type="protein sequence ID" value="EJW01913.1"/>
    <property type="molecule type" value="Genomic_DNA"/>
</dbReference>
<gene>
    <name evidence="2" type="ORF">EDEG_03615</name>
</gene>
<dbReference type="Proteomes" id="UP000003163">
    <property type="component" value="Unassembled WGS sequence"/>
</dbReference>
<sequence length="124" mass="14282">MQDDSLKIVSQDSNDKINEDDTDLTEKSLNLDQINKNTSDKNNSTFSEVANESNSTDEDQKKIEITGNHPPPKKRLDTFKNTLKDFFTNLYKSMRQSATTAFKFMKNMLCRHKDKSRVVEDVSL</sequence>
<reference evidence="3" key="2">
    <citation type="submission" date="2015-07" db="EMBL/GenBank/DDBJ databases">
        <title>Contrasting host-pathogen interactions and genome evolution in two generalist and specialist microsporidian pathogens of mosquitoes.</title>
        <authorList>
            <consortium name="The Broad Institute Genomics Platform"/>
            <consortium name="The Broad Institute Genome Sequencing Center for Infectious Disease"/>
            <person name="Cuomo C.A."/>
            <person name="Sanscrainte N.D."/>
            <person name="Goldberg J.M."/>
            <person name="Heiman D."/>
            <person name="Young S."/>
            <person name="Zeng Q."/>
            <person name="Becnel J.J."/>
            <person name="Birren B.W."/>
        </authorList>
    </citation>
    <scope>NUCLEOTIDE SEQUENCE [LARGE SCALE GENOMIC DNA]</scope>
    <source>
        <strain evidence="3">USNM 41457</strain>
    </source>
</reference>
<feature type="region of interest" description="Disordered" evidence="1">
    <location>
        <begin position="1"/>
        <end position="77"/>
    </location>
</feature>
<evidence type="ECO:0000313" key="3">
    <source>
        <dbReference type="Proteomes" id="UP000003163"/>
    </source>
</evidence>
<keyword evidence="3" id="KW-1185">Reference proteome</keyword>